<comment type="caution">
    <text evidence="2">The sequence shown here is derived from an EMBL/GenBank/DDBJ whole genome shotgun (WGS) entry which is preliminary data.</text>
</comment>
<keyword evidence="3" id="KW-1185">Reference proteome</keyword>
<accession>A0A9D4JEW1</accession>
<reference evidence="2" key="2">
    <citation type="submission" date="2020-11" db="EMBL/GenBank/DDBJ databases">
        <authorList>
            <person name="McCartney M.A."/>
            <person name="Auch B."/>
            <person name="Kono T."/>
            <person name="Mallez S."/>
            <person name="Becker A."/>
            <person name="Gohl D.M."/>
            <person name="Silverstein K.A.T."/>
            <person name="Koren S."/>
            <person name="Bechman K.B."/>
            <person name="Herman A."/>
            <person name="Abrahante J.E."/>
            <person name="Garbe J."/>
        </authorList>
    </citation>
    <scope>NUCLEOTIDE SEQUENCE</scope>
    <source>
        <strain evidence="2">Duluth1</strain>
        <tissue evidence="2">Whole animal</tissue>
    </source>
</reference>
<sequence length="220" mass="24620">MYTTKDENPYGWGALGPTVFKRGRDTGSVNPNHRNISKDSGVSVTRNTDIRSSRTPAGHDTSREAEIEPATRFDKNIGSTVAKQIYSSNDTSLLQLGIGVNRNEVIANKRNDSSAERNYAHRHDKRYQQSIDPRTTLNAHPLSSEPEVHERGLQATYRSVTAVSVDTFDDPSRPRWRTLMTTPEFINGYSNSLITYVPKVVHSKLMSDSHVLNLLNNVPP</sequence>
<feature type="compositionally biased region" description="Polar residues" evidence="1">
    <location>
        <begin position="27"/>
        <end position="47"/>
    </location>
</feature>
<feature type="region of interest" description="Disordered" evidence="1">
    <location>
        <begin position="23"/>
        <end position="63"/>
    </location>
</feature>
<evidence type="ECO:0000313" key="3">
    <source>
        <dbReference type="Proteomes" id="UP000828390"/>
    </source>
</evidence>
<protein>
    <submittedName>
        <fullName evidence="2">Uncharacterized protein</fullName>
    </submittedName>
</protein>
<proteinExistence type="predicted"/>
<evidence type="ECO:0000256" key="1">
    <source>
        <dbReference type="SAM" id="MobiDB-lite"/>
    </source>
</evidence>
<name>A0A9D4JEW1_DREPO</name>
<dbReference type="AlphaFoldDB" id="A0A9D4JEW1"/>
<evidence type="ECO:0000313" key="2">
    <source>
        <dbReference type="EMBL" id="KAH3810246.1"/>
    </source>
</evidence>
<organism evidence="2 3">
    <name type="scientific">Dreissena polymorpha</name>
    <name type="common">Zebra mussel</name>
    <name type="synonym">Mytilus polymorpha</name>
    <dbReference type="NCBI Taxonomy" id="45954"/>
    <lineage>
        <taxon>Eukaryota</taxon>
        <taxon>Metazoa</taxon>
        <taxon>Spiralia</taxon>
        <taxon>Lophotrochozoa</taxon>
        <taxon>Mollusca</taxon>
        <taxon>Bivalvia</taxon>
        <taxon>Autobranchia</taxon>
        <taxon>Heteroconchia</taxon>
        <taxon>Euheterodonta</taxon>
        <taxon>Imparidentia</taxon>
        <taxon>Neoheterodontei</taxon>
        <taxon>Myida</taxon>
        <taxon>Dreissenoidea</taxon>
        <taxon>Dreissenidae</taxon>
        <taxon>Dreissena</taxon>
    </lineage>
</organism>
<gene>
    <name evidence="2" type="ORF">DPMN_138636</name>
</gene>
<dbReference type="Proteomes" id="UP000828390">
    <property type="component" value="Unassembled WGS sequence"/>
</dbReference>
<reference evidence="2" key="1">
    <citation type="journal article" date="2019" name="bioRxiv">
        <title>The Genome of the Zebra Mussel, Dreissena polymorpha: A Resource for Invasive Species Research.</title>
        <authorList>
            <person name="McCartney M.A."/>
            <person name="Auch B."/>
            <person name="Kono T."/>
            <person name="Mallez S."/>
            <person name="Zhang Y."/>
            <person name="Obille A."/>
            <person name="Becker A."/>
            <person name="Abrahante J.E."/>
            <person name="Garbe J."/>
            <person name="Badalamenti J.P."/>
            <person name="Herman A."/>
            <person name="Mangelson H."/>
            <person name="Liachko I."/>
            <person name="Sullivan S."/>
            <person name="Sone E.D."/>
            <person name="Koren S."/>
            <person name="Silverstein K.A.T."/>
            <person name="Beckman K.B."/>
            <person name="Gohl D.M."/>
        </authorList>
    </citation>
    <scope>NUCLEOTIDE SEQUENCE</scope>
    <source>
        <strain evidence="2">Duluth1</strain>
        <tissue evidence="2">Whole animal</tissue>
    </source>
</reference>
<dbReference type="EMBL" id="JAIWYP010000006">
    <property type="protein sequence ID" value="KAH3810246.1"/>
    <property type="molecule type" value="Genomic_DNA"/>
</dbReference>